<keyword evidence="13" id="KW-1185">Reference proteome</keyword>
<dbReference type="GO" id="GO:0005829">
    <property type="term" value="C:cytosol"/>
    <property type="evidence" value="ECO:0007669"/>
    <property type="project" value="TreeGrafter"/>
</dbReference>
<keyword evidence="5 8" id="KW-0520">NAD</keyword>
<dbReference type="UniPathway" id="UPA00031">
    <property type="reaction ID" value="UER00014"/>
</dbReference>
<feature type="binding site" evidence="5 10">
    <location>
        <position position="356"/>
    </location>
    <ligand>
        <name>Zn(2+)</name>
        <dbReference type="ChEBI" id="CHEBI:29105"/>
    </ligand>
</feature>
<dbReference type="GO" id="GO:0051287">
    <property type="term" value="F:NAD binding"/>
    <property type="evidence" value="ECO:0007669"/>
    <property type="project" value="InterPro"/>
</dbReference>
<feature type="binding site" evidence="5 9">
    <location>
        <position position="415"/>
    </location>
    <ligand>
        <name>substrate</name>
    </ligand>
</feature>
<dbReference type="OrthoDB" id="9805269at2"/>
<evidence type="ECO:0000313" key="12">
    <source>
        <dbReference type="EMBL" id="GET32068.1"/>
    </source>
</evidence>
<evidence type="ECO:0000256" key="2">
    <source>
        <dbReference type="ARBA" id="ARBA00022723"/>
    </source>
</evidence>
<evidence type="ECO:0000256" key="3">
    <source>
        <dbReference type="ARBA" id="ARBA00022833"/>
    </source>
</evidence>
<comment type="pathway">
    <text evidence="5">Amino-acid biosynthesis; L-histidine biosynthesis; L-histidine from 5-phospho-alpha-D-ribose 1-diphosphate: step 9/9.</text>
</comment>
<feature type="binding site" evidence="5 9">
    <location>
        <position position="233"/>
    </location>
    <ligand>
        <name>substrate</name>
    </ligand>
</feature>
<evidence type="ECO:0000256" key="6">
    <source>
        <dbReference type="PIRNR" id="PIRNR000099"/>
    </source>
</evidence>
<accession>A0A5M4AWN4</accession>
<evidence type="ECO:0000256" key="7">
    <source>
        <dbReference type="PIRSR" id="PIRSR000099-1"/>
    </source>
</evidence>
<dbReference type="Gene3D" id="3.40.50.1980">
    <property type="entry name" value="Nitrogenase molybdenum iron protein domain"/>
    <property type="match status" value="2"/>
</dbReference>
<dbReference type="HAMAP" id="MF_01024">
    <property type="entry name" value="HisD"/>
    <property type="match status" value="1"/>
</dbReference>
<dbReference type="GO" id="GO:0008270">
    <property type="term" value="F:zinc ion binding"/>
    <property type="evidence" value="ECO:0007669"/>
    <property type="project" value="UniProtKB-UniRule"/>
</dbReference>
<feature type="binding site" evidence="5 9">
    <location>
        <position position="258"/>
    </location>
    <ligand>
        <name>substrate</name>
    </ligand>
</feature>
<keyword evidence="2 5" id="KW-0479">Metal-binding</keyword>
<feature type="binding site" evidence="5 10">
    <location>
        <position position="255"/>
    </location>
    <ligand>
        <name>Zn(2+)</name>
        <dbReference type="ChEBI" id="CHEBI:29105"/>
    </ligand>
</feature>
<dbReference type="InterPro" id="IPR022695">
    <property type="entry name" value="Histidinol_DH_monofunct"/>
</dbReference>
<keyword evidence="4 5" id="KW-0560">Oxidoreductase</keyword>
<dbReference type="FunFam" id="3.40.50.1980:FF:000026">
    <property type="entry name" value="Histidinol dehydrogenase"/>
    <property type="match status" value="1"/>
</dbReference>
<feature type="binding site" evidence="5 10">
    <location>
        <position position="415"/>
    </location>
    <ligand>
        <name>Zn(2+)</name>
        <dbReference type="ChEBI" id="CHEBI:29105"/>
    </ligand>
</feature>
<proteinExistence type="inferred from homology"/>
<feature type="binding site" evidence="5 8">
    <location>
        <position position="209"/>
    </location>
    <ligand>
        <name>NAD(+)</name>
        <dbReference type="ChEBI" id="CHEBI:57540"/>
    </ligand>
</feature>
<dbReference type="InterPro" id="IPR001692">
    <property type="entry name" value="Histidinol_DH_CS"/>
</dbReference>
<keyword evidence="5" id="KW-0368">Histidine biosynthesis</keyword>
<reference evidence="12 13" key="1">
    <citation type="submission" date="2019-10" db="EMBL/GenBank/DDBJ databases">
        <title>Prolixibacter strains distinguished by the presence of nitrate reductase genes were adept at nitrate-dependent anaerobic corrosion of metallic iron and carbon steel.</title>
        <authorList>
            <person name="Iino T."/>
            <person name="Shono N."/>
            <person name="Ito K."/>
            <person name="Nakamura R."/>
            <person name="Sueoka K."/>
            <person name="Harayama S."/>
            <person name="Ohkuma M."/>
        </authorList>
    </citation>
    <scope>NUCLEOTIDE SEQUENCE [LARGE SCALE GENOMIC DNA]</scope>
    <source>
        <strain evidence="12 13">JCM 13498</strain>
    </source>
</reference>
<comment type="function">
    <text evidence="5">Catalyzes the sequential NAD-dependent oxidations of L-histidinol to L-histidinaldehyde and then to L-histidine.</text>
</comment>
<dbReference type="FunFam" id="3.40.50.1980:FF:000001">
    <property type="entry name" value="Histidinol dehydrogenase"/>
    <property type="match status" value="1"/>
</dbReference>
<feature type="active site" description="Proton acceptor" evidence="5 7">
    <location>
        <position position="323"/>
    </location>
</feature>
<dbReference type="AlphaFoldDB" id="A0A5M4AWN4"/>
<comment type="cofactor">
    <cofactor evidence="5 10">
        <name>Zn(2+)</name>
        <dbReference type="ChEBI" id="CHEBI:29105"/>
    </cofactor>
    <text evidence="5 10">Binds 1 zinc ion per subunit.</text>
</comment>
<gene>
    <name evidence="5 12" type="primary">hisD</name>
    <name evidence="12" type="ORF">PbJCM13498_09310</name>
</gene>
<dbReference type="InterPro" id="IPR012131">
    <property type="entry name" value="Hstdl_DH"/>
</dbReference>
<feature type="binding site" evidence="5 9">
    <location>
        <position position="410"/>
    </location>
    <ligand>
        <name>substrate</name>
    </ligand>
</feature>
<feature type="binding site" evidence="5 8">
    <location>
        <position position="186"/>
    </location>
    <ligand>
        <name>NAD(+)</name>
        <dbReference type="ChEBI" id="CHEBI:57540"/>
    </ligand>
</feature>
<dbReference type="GO" id="GO:0000105">
    <property type="term" value="P:L-histidine biosynthetic process"/>
    <property type="evidence" value="ECO:0007669"/>
    <property type="project" value="UniProtKB-UniRule"/>
</dbReference>
<comment type="caution">
    <text evidence="12">The sequence shown here is derived from an EMBL/GenBank/DDBJ whole genome shotgun (WGS) entry which is preliminary data.</text>
</comment>
<dbReference type="Gene3D" id="1.20.5.1300">
    <property type="match status" value="1"/>
</dbReference>
<dbReference type="PIRSF" id="PIRSF000099">
    <property type="entry name" value="Histidinol_dh"/>
    <property type="match status" value="1"/>
</dbReference>
<evidence type="ECO:0000256" key="4">
    <source>
        <dbReference type="ARBA" id="ARBA00023002"/>
    </source>
</evidence>
<keyword evidence="5" id="KW-0028">Amino-acid biosynthesis</keyword>
<organism evidence="12 13">
    <name type="scientific">Prolixibacter bellariivorans</name>
    <dbReference type="NCBI Taxonomy" id="314319"/>
    <lineage>
        <taxon>Bacteria</taxon>
        <taxon>Pseudomonadati</taxon>
        <taxon>Bacteroidota</taxon>
        <taxon>Bacteroidia</taxon>
        <taxon>Marinilabiliales</taxon>
        <taxon>Prolixibacteraceae</taxon>
        <taxon>Prolixibacter</taxon>
    </lineage>
</organism>
<dbReference type="PROSITE" id="PS00611">
    <property type="entry name" value="HISOL_DEHYDROGENASE"/>
    <property type="match status" value="1"/>
</dbReference>
<feature type="binding site" evidence="5 9">
    <location>
        <position position="255"/>
    </location>
    <ligand>
        <name>substrate</name>
    </ligand>
</feature>
<evidence type="ECO:0000256" key="11">
    <source>
        <dbReference type="RuleBase" id="RU004175"/>
    </source>
</evidence>
<dbReference type="CDD" id="cd06572">
    <property type="entry name" value="Histidinol_dh"/>
    <property type="match status" value="1"/>
</dbReference>
<dbReference type="Pfam" id="PF00815">
    <property type="entry name" value="Histidinol_dh"/>
    <property type="match status" value="1"/>
</dbReference>
<dbReference type="PANTHER" id="PTHR21256:SF2">
    <property type="entry name" value="HISTIDINE BIOSYNTHESIS TRIFUNCTIONAL PROTEIN"/>
    <property type="match status" value="1"/>
</dbReference>
<feature type="active site" description="Proton acceptor" evidence="5 7">
    <location>
        <position position="322"/>
    </location>
</feature>
<comment type="catalytic activity">
    <reaction evidence="5">
        <text>L-histidinol + 2 NAD(+) + H2O = L-histidine + 2 NADH + 3 H(+)</text>
        <dbReference type="Rhea" id="RHEA:20641"/>
        <dbReference type="ChEBI" id="CHEBI:15377"/>
        <dbReference type="ChEBI" id="CHEBI:15378"/>
        <dbReference type="ChEBI" id="CHEBI:57540"/>
        <dbReference type="ChEBI" id="CHEBI:57595"/>
        <dbReference type="ChEBI" id="CHEBI:57699"/>
        <dbReference type="ChEBI" id="CHEBI:57945"/>
        <dbReference type="EC" id="1.1.1.23"/>
    </reaction>
</comment>
<feature type="binding site" evidence="5 9">
    <location>
        <position position="323"/>
    </location>
    <ligand>
        <name>substrate</name>
    </ligand>
</feature>
<evidence type="ECO:0000256" key="10">
    <source>
        <dbReference type="PIRSR" id="PIRSR000099-4"/>
    </source>
</evidence>
<dbReference type="EMBL" id="BLAX01000001">
    <property type="protein sequence ID" value="GET32068.1"/>
    <property type="molecule type" value="Genomic_DNA"/>
</dbReference>
<feature type="binding site" evidence="5 9">
    <location>
        <position position="356"/>
    </location>
    <ligand>
        <name>substrate</name>
    </ligand>
</feature>
<dbReference type="InterPro" id="IPR016161">
    <property type="entry name" value="Ald_DH/histidinol_DH"/>
</dbReference>
<dbReference type="EC" id="1.1.1.23" evidence="5"/>
<dbReference type="RefSeq" id="WP_025863420.1">
    <property type="nucleotide sequence ID" value="NZ_BLAX01000001.1"/>
</dbReference>
<evidence type="ECO:0000313" key="13">
    <source>
        <dbReference type="Proteomes" id="UP000391834"/>
    </source>
</evidence>
<dbReference type="NCBIfam" id="TIGR00069">
    <property type="entry name" value="hisD"/>
    <property type="match status" value="1"/>
</dbReference>
<dbReference type="PRINTS" id="PR00083">
    <property type="entry name" value="HOLDHDRGNASE"/>
</dbReference>
<evidence type="ECO:0000256" key="8">
    <source>
        <dbReference type="PIRSR" id="PIRSR000099-2"/>
    </source>
</evidence>
<comment type="similarity">
    <text evidence="1 5 6 11">Belongs to the histidinol dehydrogenase family.</text>
</comment>
<keyword evidence="3 5" id="KW-0862">Zinc</keyword>
<name>A0A5M4AWN4_9BACT</name>
<dbReference type="Proteomes" id="UP000391834">
    <property type="component" value="Unassembled WGS sequence"/>
</dbReference>
<sequence>MQIYNYPLFNTWPKILSRPANNYSSINSTVRMILDNVKKKGDTAVRDYTRRFDGADLEEFRVSKDEMENAAQMIEPKLKEAIQKAAKNILAFHEIQKPPMRMIETTPGVKCWQKSVPIDKVGLYIPGGSAPLFSTVLMLGIPAQIAGCKEIILCTPPNEKGEIHPAILFAAGLVEVSRIYKIGGVQAIGAMAYGTETVPRVYKIFGPGNSWVTAAKQIVSVNDCAIDMPAGPSELAIMADESANPEFIAADLLSQAEHGPDSQVILVTTEEPLITKVLQAIDRQMSELPRAAIATKALENSRAILVNDEEQMVELINFYAPEHLIIATRNTTNHADRITNAGSVFLGNFTPESAGDYASGTNHTLPTQGWARSFSGLNLESFCKKITFQEISREGIQQLGPTIEAMAEGELLFAHKNAATLRINSSDES</sequence>
<dbReference type="PANTHER" id="PTHR21256">
    <property type="entry name" value="HISTIDINOL DEHYDROGENASE HDH"/>
    <property type="match status" value="1"/>
</dbReference>
<evidence type="ECO:0000256" key="5">
    <source>
        <dbReference type="HAMAP-Rule" id="MF_01024"/>
    </source>
</evidence>
<evidence type="ECO:0000256" key="1">
    <source>
        <dbReference type="ARBA" id="ARBA00010178"/>
    </source>
</evidence>
<evidence type="ECO:0000256" key="9">
    <source>
        <dbReference type="PIRSR" id="PIRSR000099-3"/>
    </source>
</evidence>
<dbReference type="SUPFAM" id="SSF53720">
    <property type="entry name" value="ALDH-like"/>
    <property type="match status" value="1"/>
</dbReference>
<feature type="binding site" evidence="5 10">
    <location>
        <position position="258"/>
    </location>
    <ligand>
        <name>Zn(2+)</name>
        <dbReference type="ChEBI" id="CHEBI:29105"/>
    </ligand>
</feature>
<feature type="binding site" evidence="5 8">
    <location>
        <position position="124"/>
    </location>
    <ligand>
        <name>NAD(+)</name>
        <dbReference type="ChEBI" id="CHEBI:57540"/>
    </ligand>
</feature>
<protein>
    <recommendedName>
        <fullName evidence="5">Histidinol dehydrogenase</fullName>
        <shortName evidence="5">HDH</shortName>
        <ecNumber evidence="5">1.1.1.23</ecNumber>
    </recommendedName>
</protein>
<dbReference type="GO" id="GO:0004399">
    <property type="term" value="F:histidinol dehydrogenase activity"/>
    <property type="evidence" value="ECO:0007669"/>
    <property type="project" value="UniProtKB-UniRule"/>
</dbReference>